<proteinExistence type="predicted"/>
<dbReference type="Proteomes" id="UP000314294">
    <property type="component" value="Unassembled WGS sequence"/>
</dbReference>
<gene>
    <name evidence="1" type="ORF">EYF80_044946</name>
</gene>
<organism evidence="1 2">
    <name type="scientific">Liparis tanakae</name>
    <name type="common">Tanaka's snailfish</name>
    <dbReference type="NCBI Taxonomy" id="230148"/>
    <lineage>
        <taxon>Eukaryota</taxon>
        <taxon>Metazoa</taxon>
        <taxon>Chordata</taxon>
        <taxon>Craniata</taxon>
        <taxon>Vertebrata</taxon>
        <taxon>Euteleostomi</taxon>
        <taxon>Actinopterygii</taxon>
        <taxon>Neopterygii</taxon>
        <taxon>Teleostei</taxon>
        <taxon>Neoteleostei</taxon>
        <taxon>Acanthomorphata</taxon>
        <taxon>Eupercaria</taxon>
        <taxon>Perciformes</taxon>
        <taxon>Cottioidei</taxon>
        <taxon>Cottales</taxon>
        <taxon>Liparidae</taxon>
        <taxon>Liparis</taxon>
    </lineage>
</organism>
<reference evidence="1 2" key="1">
    <citation type="submission" date="2019-03" db="EMBL/GenBank/DDBJ databases">
        <title>First draft genome of Liparis tanakae, snailfish: a comprehensive survey of snailfish specific genes.</title>
        <authorList>
            <person name="Kim W."/>
            <person name="Song I."/>
            <person name="Jeong J.-H."/>
            <person name="Kim D."/>
            <person name="Kim S."/>
            <person name="Ryu S."/>
            <person name="Song J.Y."/>
            <person name="Lee S.K."/>
        </authorList>
    </citation>
    <scope>NUCLEOTIDE SEQUENCE [LARGE SCALE GENOMIC DNA]</scope>
    <source>
        <tissue evidence="1">Muscle</tissue>
    </source>
</reference>
<accession>A0A4Z2FUA9</accession>
<dbReference type="EMBL" id="SRLO01000880">
    <property type="protein sequence ID" value="TNN44857.1"/>
    <property type="molecule type" value="Genomic_DNA"/>
</dbReference>
<sequence>MLLPSPPMELFEAALAPVWCTVGSTFRLGTRRTDVALLSSSFHYVTERLEQQPPPPRPICGPLIWNG</sequence>
<name>A0A4Z2FUA9_9TELE</name>
<evidence type="ECO:0000313" key="2">
    <source>
        <dbReference type="Proteomes" id="UP000314294"/>
    </source>
</evidence>
<keyword evidence="2" id="KW-1185">Reference proteome</keyword>
<protein>
    <submittedName>
        <fullName evidence="1">Uncharacterized protein</fullName>
    </submittedName>
</protein>
<evidence type="ECO:0000313" key="1">
    <source>
        <dbReference type="EMBL" id="TNN44857.1"/>
    </source>
</evidence>
<comment type="caution">
    <text evidence="1">The sequence shown here is derived from an EMBL/GenBank/DDBJ whole genome shotgun (WGS) entry which is preliminary data.</text>
</comment>
<dbReference type="AlphaFoldDB" id="A0A4Z2FUA9"/>